<dbReference type="Gene3D" id="2.120.10.30">
    <property type="entry name" value="TolB, C-terminal domain"/>
    <property type="match status" value="1"/>
</dbReference>
<dbReference type="GeneID" id="111101967"/>
<dbReference type="GO" id="GO:0043161">
    <property type="term" value="P:proteasome-mediated ubiquitin-dependent protein catabolic process"/>
    <property type="evidence" value="ECO:0007669"/>
    <property type="project" value="TreeGrafter"/>
</dbReference>
<reference evidence="2" key="1">
    <citation type="submission" date="2025-08" db="UniProtKB">
        <authorList>
            <consortium name="RefSeq"/>
        </authorList>
    </citation>
    <scope>IDENTIFICATION</scope>
    <source>
        <tissue evidence="2">Whole sample</tissue>
    </source>
</reference>
<evidence type="ECO:0000313" key="2">
    <source>
        <dbReference type="RefSeq" id="XP_022290330.1"/>
    </source>
</evidence>
<dbReference type="AlphaFoldDB" id="A0A8B8AGN2"/>
<dbReference type="InterPro" id="IPR050952">
    <property type="entry name" value="TRIM-NHL_E3_ligases"/>
</dbReference>
<dbReference type="RefSeq" id="XP_022290330.1">
    <property type="nucleotide sequence ID" value="XM_022434622.1"/>
</dbReference>
<dbReference type="GO" id="GO:0000209">
    <property type="term" value="P:protein polyubiquitination"/>
    <property type="evidence" value="ECO:0007669"/>
    <property type="project" value="TreeGrafter"/>
</dbReference>
<accession>A0A8B8AGN2</accession>
<organism evidence="1 2">
    <name type="scientific">Crassostrea virginica</name>
    <name type="common">Eastern oyster</name>
    <dbReference type="NCBI Taxonomy" id="6565"/>
    <lineage>
        <taxon>Eukaryota</taxon>
        <taxon>Metazoa</taxon>
        <taxon>Spiralia</taxon>
        <taxon>Lophotrochozoa</taxon>
        <taxon>Mollusca</taxon>
        <taxon>Bivalvia</taxon>
        <taxon>Autobranchia</taxon>
        <taxon>Pteriomorphia</taxon>
        <taxon>Ostreida</taxon>
        <taxon>Ostreoidea</taxon>
        <taxon>Ostreidae</taxon>
        <taxon>Crassostrea</taxon>
    </lineage>
</organism>
<gene>
    <name evidence="2" type="primary">LOC111101967</name>
</gene>
<dbReference type="PANTHER" id="PTHR24104:SF50">
    <property type="entry name" value="SMP-30_GLUCONOLACTONASE_LRE-LIKE REGION DOMAIN-CONTAINING PROTEIN"/>
    <property type="match status" value="1"/>
</dbReference>
<proteinExistence type="predicted"/>
<dbReference type="Proteomes" id="UP000694844">
    <property type="component" value="Chromosome 6"/>
</dbReference>
<evidence type="ECO:0000313" key="1">
    <source>
        <dbReference type="Proteomes" id="UP000694844"/>
    </source>
</evidence>
<dbReference type="PANTHER" id="PTHR24104">
    <property type="entry name" value="E3 UBIQUITIN-PROTEIN LIGASE NHLRC1-RELATED"/>
    <property type="match status" value="1"/>
</dbReference>
<dbReference type="KEGG" id="cvn:111101967"/>
<dbReference type="InterPro" id="IPR011042">
    <property type="entry name" value="6-blade_b-propeller_TolB-like"/>
</dbReference>
<dbReference type="SUPFAM" id="SSF63829">
    <property type="entry name" value="Calcium-dependent phosphotriesterase"/>
    <property type="match status" value="1"/>
</dbReference>
<protein>
    <submittedName>
        <fullName evidence="2">Uncharacterized protein LOC111101967</fullName>
    </submittedName>
</protein>
<dbReference type="OrthoDB" id="6108862at2759"/>
<sequence length="407" mass="46719">MVITVLDRYTVTPNRPVTSRESSFVSEQGSILQFSTLWTLQESAPRSVLLEGLRHDRDTGHKAVTIRGQSKAEMRGQGLKDLIDEVLAGDLGDRCIIQKTRMTRHMTKLLRYYHRYEQLSETMETRPFKFLRIMTRKHSPRKDTMKTIINMLINLMKEIRLVPSGIPRRAGVEDLLTLLSSPVVQKSLSVTGVKEYTTWRPLCVYCSPSSGDLLVGMFREDKNTDTGTVTVTYTGKVMRYDNTGKYKQTIPHDDNTPHTLYEWPWFITENNNGDVLVSDGDRYAVVVTSGEGVHRFSYRGPPSGSQLWPWGICTDVMSHILVSDSITRTVQMLDRDGQFLSYVLTRQTPGMDYTPWSLSYDVTTHAVWVGSYNNTMSVCQHINRHLYLAGKSYYVLMNRRRRNPQRL</sequence>
<keyword evidence="1" id="KW-1185">Reference proteome</keyword>
<name>A0A8B8AGN2_CRAVI</name>
<dbReference type="GO" id="GO:0061630">
    <property type="term" value="F:ubiquitin protein ligase activity"/>
    <property type="evidence" value="ECO:0007669"/>
    <property type="project" value="TreeGrafter"/>
</dbReference>